<dbReference type="GO" id="GO:0031419">
    <property type="term" value="F:cobalamin binding"/>
    <property type="evidence" value="ECO:0007669"/>
    <property type="project" value="UniProtKB-UniRule"/>
</dbReference>
<keyword evidence="3 5" id="KW-0170">Cobalt</keyword>
<keyword evidence="1 5" id="KW-0846">Cobalamin</keyword>
<comment type="function">
    <text evidence="5">Catalyzes the deamination of various vicinal amino-alcohols to oxo compounds. Allows this organism to utilize ethanolamine as the sole source of nitrogen and carbon in the presence of external vitamin B12.</text>
</comment>
<comment type="pathway">
    <text evidence="5">Amine and polyamine degradation; ethanolamine degradation.</text>
</comment>
<dbReference type="RefSeq" id="WP_138214855.1">
    <property type="nucleotide sequence ID" value="NZ_VASG01000004.1"/>
</dbReference>
<feature type="binding site" evidence="5">
    <location>
        <position position="153"/>
    </location>
    <ligand>
        <name>adenosylcob(III)alamin</name>
        <dbReference type="ChEBI" id="CHEBI:18408"/>
    </ligand>
</feature>
<comment type="cofactor">
    <cofactor evidence="5">
        <name>adenosylcob(III)alamin</name>
        <dbReference type="ChEBI" id="CHEBI:18408"/>
    </cofactor>
    <text evidence="5">Binds between the large and small subunits.</text>
</comment>
<dbReference type="InterPro" id="IPR009246">
    <property type="entry name" value="EutC"/>
</dbReference>
<proteinExistence type="inferred from homology"/>
<dbReference type="NCBIfam" id="NF003971">
    <property type="entry name" value="PRK05465.1"/>
    <property type="match status" value="1"/>
</dbReference>
<evidence type="ECO:0000256" key="1">
    <source>
        <dbReference type="ARBA" id="ARBA00022628"/>
    </source>
</evidence>
<gene>
    <name evidence="5" type="primary">eutC</name>
    <name evidence="6" type="ORF">FEA48_16975</name>
</gene>
<dbReference type="GO" id="GO:0006520">
    <property type="term" value="P:amino acid metabolic process"/>
    <property type="evidence" value="ECO:0007669"/>
    <property type="project" value="InterPro"/>
</dbReference>
<dbReference type="GO" id="GO:0009350">
    <property type="term" value="C:ethanolamine ammonia-lyase complex"/>
    <property type="evidence" value="ECO:0007669"/>
    <property type="project" value="UniProtKB-UniRule"/>
</dbReference>
<dbReference type="Gene3D" id="1.10.30.40">
    <property type="entry name" value="Ethanolamine ammonia-lyase light chain (EutC), N-terminal domain"/>
    <property type="match status" value="1"/>
</dbReference>
<organism evidence="6 7">
    <name type="scientific">Pseudomonas nitroreducens</name>
    <dbReference type="NCBI Taxonomy" id="46680"/>
    <lineage>
        <taxon>Bacteria</taxon>
        <taxon>Pseudomonadati</taxon>
        <taxon>Pseudomonadota</taxon>
        <taxon>Gammaproteobacteria</taxon>
        <taxon>Pseudomonadales</taxon>
        <taxon>Pseudomonadaceae</taxon>
        <taxon>Pseudomonas</taxon>
    </lineage>
</organism>
<name>A0A5R9A5H0_PSENT</name>
<comment type="subcellular location">
    <subcellularLocation>
        <location evidence="5">Bacterial microcompartment</location>
    </subcellularLocation>
</comment>
<evidence type="ECO:0000313" key="6">
    <source>
        <dbReference type="EMBL" id="TLP73913.1"/>
    </source>
</evidence>
<evidence type="ECO:0000256" key="5">
    <source>
        <dbReference type="HAMAP-Rule" id="MF_00601"/>
    </source>
</evidence>
<keyword evidence="2 5" id="KW-0456">Lyase</keyword>
<dbReference type="GO" id="GO:0031471">
    <property type="term" value="C:ethanolamine degradation polyhedral organelle"/>
    <property type="evidence" value="ECO:0007669"/>
    <property type="project" value="UniProtKB-UniRule"/>
</dbReference>
<dbReference type="HAMAP" id="MF_00601">
    <property type="entry name" value="EutC"/>
    <property type="match status" value="1"/>
</dbReference>
<comment type="subunit">
    <text evidence="5">The basic unit is a heterodimer which dimerizes to form tetramers. The heterotetramers trimerize; 6 large subunits form a core ring with 6 small subunits projecting outwards.</text>
</comment>
<dbReference type="PANTHER" id="PTHR39330:SF1">
    <property type="entry name" value="ETHANOLAMINE AMMONIA-LYASE SMALL SUBUNIT"/>
    <property type="match status" value="1"/>
</dbReference>
<sequence>MDLIRNDPWDELRAHTCARIALGRVGSSLPTREVLKFGLAHAQARDAVHHPLDFEALQQALAHEGFRVLRARSEAPDRQTYLLRPDLGRALHPDSQWQLKGEKIAAELVIVIADGLSSFAIEQHALPLLSALRERFATDWQHTPVVLAEQGRVAIGDSIGEALGAKLVLVLIGERPGLSSPDSLGLYLTWQPRVGRMDSERNCISNVRPQGLPYELAAHKLAHLLQQALRLRVSGVRLKDDSDLPEAIAVNRPAPDKV</sequence>
<accession>A0A5R9A5H0</accession>
<keyword evidence="4 5" id="KW-1283">Bacterial microcompartment</keyword>
<comment type="caution">
    <text evidence="6">The sequence shown here is derived from an EMBL/GenBank/DDBJ whole genome shotgun (WGS) entry which is preliminary data.</text>
</comment>
<dbReference type="AlphaFoldDB" id="A0A5R9A5H0"/>
<dbReference type="GO" id="GO:0046336">
    <property type="term" value="P:ethanolamine catabolic process"/>
    <property type="evidence" value="ECO:0007669"/>
    <property type="project" value="UniProtKB-UniRule"/>
</dbReference>
<dbReference type="InterPro" id="IPR042251">
    <property type="entry name" value="EutC_C"/>
</dbReference>
<evidence type="ECO:0000313" key="7">
    <source>
        <dbReference type="Proteomes" id="UP000307510"/>
    </source>
</evidence>
<dbReference type="EMBL" id="VASG01000004">
    <property type="protein sequence ID" value="TLP73913.1"/>
    <property type="molecule type" value="Genomic_DNA"/>
</dbReference>
<dbReference type="InterPro" id="IPR042255">
    <property type="entry name" value="EutC_N"/>
</dbReference>
<dbReference type="Proteomes" id="UP000307510">
    <property type="component" value="Unassembled WGS sequence"/>
</dbReference>
<dbReference type="PIRSF" id="PIRSF018982">
    <property type="entry name" value="EutC"/>
    <property type="match status" value="1"/>
</dbReference>
<evidence type="ECO:0000256" key="3">
    <source>
        <dbReference type="ARBA" id="ARBA00023285"/>
    </source>
</evidence>
<dbReference type="EC" id="4.3.1.7" evidence="5"/>
<comment type="similarity">
    <text evidence="5">Belongs to the EutC family.</text>
</comment>
<comment type="catalytic activity">
    <reaction evidence="5">
        <text>ethanolamine = acetaldehyde + NH4(+)</text>
        <dbReference type="Rhea" id="RHEA:15313"/>
        <dbReference type="ChEBI" id="CHEBI:15343"/>
        <dbReference type="ChEBI" id="CHEBI:28938"/>
        <dbReference type="ChEBI" id="CHEBI:57603"/>
        <dbReference type="EC" id="4.3.1.7"/>
    </reaction>
</comment>
<dbReference type="PANTHER" id="PTHR39330">
    <property type="entry name" value="ETHANOLAMINE AMMONIA-LYASE LIGHT CHAIN"/>
    <property type="match status" value="1"/>
</dbReference>
<reference evidence="7" key="2">
    <citation type="submission" date="2019-06" db="EMBL/GenBank/DDBJ databases">
        <title>AzeR, a transcriptional regulator that responds to azelaic acid in Pseudomonas nitroreducens.</title>
        <authorList>
            <person name="Bez C."/>
            <person name="Javvadi S.G."/>
            <person name="Bertani I."/>
            <person name="Devescovi G."/>
            <person name="Studholme D.J."/>
            <person name="Geller A."/>
            <person name="Levy A."/>
            <person name="Venturi V."/>
        </authorList>
    </citation>
    <scope>NUCLEOTIDE SEQUENCE [LARGE SCALE GENOMIC DNA]</scope>
    <source>
        <strain evidence="7">DSM 9128</strain>
    </source>
</reference>
<dbReference type="UniPathway" id="UPA00560"/>
<feature type="binding site" evidence="5">
    <location>
        <position position="174"/>
    </location>
    <ligand>
        <name>adenosylcob(III)alamin</name>
        <dbReference type="ChEBI" id="CHEBI:18408"/>
    </ligand>
</feature>
<protein>
    <recommendedName>
        <fullName evidence="5">Ethanolamine ammonia-lyase small subunit</fullName>
        <shortName evidence="5">EAL small subunit</shortName>
        <ecNumber evidence="5">4.3.1.7</ecNumber>
    </recommendedName>
</protein>
<dbReference type="Pfam" id="PF05985">
    <property type="entry name" value="EutC"/>
    <property type="match status" value="1"/>
</dbReference>
<reference evidence="6 7" key="1">
    <citation type="submission" date="2019-05" db="EMBL/GenBank/DDBJ databases">
        <authorList>
            <person name="Moore K."/>
            <person name="O'Neill P."/>
            <person name="Farbos A."/>
            <person name="Studholme D.J."/>
        </authorList>
    </citation>
    <scope>NUCLEOTIDE SEQUENCE [LARGE SCALE GENOMIC DNA]</scope>
    <source>
        <strain evidence="6 7">DSM 9128</strain>
    </source>
</reference>
<dbReference type="Gene3D" id="3.40.50.11240">
    <property type="entry name" value="Ethanolamine ammonia-lyase light chain (EutC)"/>
    <property type="match status" value="1"/>
</dbReference>
<evidence type="ECO:0000256" key="4">
    <source>
        <dbReference type="ARBA" id="ARBA00024446"/>
    </source>
</evidence>
<dbReference type="GO" id="GO:0008851">
    <property type="term" value="F:ethanolamine ammonia-lyase activity"/>
    <property type="evidence" value="ECO:0007669"/>
    <property type="project" value="UniProtKB-UniRule"/>
</dbReference>
<feature type="binding site" evidence="5">
    <location>
        <position position="203"/>
    </location>
    <ligand>
        <name>adenosylcob(III)alamin</name>
        <dbReference type="ChEBI" id="CHEBI:18408"/>
    </ligand>
</feature>
<evidence type="ECO:0000256" key="2">
    <source>
        <dbReference type="ARBA" id="ARBA00023239"/>
    </source>
</evidence>